<reference evidence="1 2" key="1">
    <citation type="submission" date="2016-11" db="EMBL/GenBank/DDBJ databases">
        <authorList>
            <consortium name="Pathogen Informatics"/>
        </authorList>
    </citation>
    <scope>NUCLEOTIDE SEQUENCE [LARGE SCALE GENOMIC DNA]</scope>
    <source>
        <strain evidence="1 2">911</strain>
    </source>
</reference>
<evidence type="ECO:0000313" key="2">
    <source>
        <dbReference type="Proteomes" id="UP000190074"/>
    </source>
</evidence>
<dbReference type="RefSeq" id="WP_131804521.1">
    <property type="nucleotide sequence ID" value="NZ_FVGW01000004.1"/>
</dbReference>
<evidence type="ECO:0000313" key="1">
    <source>
        <dbReference type="EMBL" id="SKM04212.1"/>
    </source>
</evidence>
<dbReference type="EMBL" id="FVGW01000004">
    <property type="protein sequence ID" value="SKM04212.1"/>
    <property type="molecule type" value="Genomic_DNA"/>
</dbReference>
<name>A0A1U0V3J2_9MYCO</name>
<gene>
    <name evidence="1" type="ORF">SAMEA2259716_02408</name>
</gene>
<dbReference type="InterPro" id="IPR020285">
    <property type="entry name" value="Gp17"/>
</dbReference>
<dbReference type="Proteomes" id="UP000190074">
    <property type="component" value="Unassembled WGS sequence"/>
</dbReference>
<protein>
    <submittedName>
        <fullName evidence="1">Uncharacterized protein</fullName>
    </submittedName>
</protein>
<dbReference type="AlphaFoldDB" id="A0A1U0V3J2"/>
<sequence>MQTPTEFRVWYTHQVPGKAWEQSVPDPATGQAILDAIYSVALFQFENNMIPDYANAGGVTYLDEDGNWYEYDPEDWV</sequence>
<accession>A0A1U0V3J2</accession>
<dbReference type="Pfam" id="PF17420">
    <property type="entry name" value="GP17"/>
    <property type="match status" value="1"/>
</dbReference>
<organism evidence="1 2">
    <name type="scientific">Mycobacteroides abscessus subsp. massiliense</name>
    <dbReference type="NCBI Taxonomy" id="1962118"/>
    <lineage>
        <taxon>Bacteria</taxon>
        <taxon>Bacillati</taxon>
        <taxon>Actinomycetota</taxon>
        <taxon>Actinomycetes</taxon>
        <taxon>Mycobacteriales</taxon>
        <taxon>Mycobacteriaceae</taxon>
        <taxon>Mycobacteroides</taxon>
        <taxon>Mycobacteroides abscessus</taxon>
    </lineage>
</organism>
<proteinExistence type="predicted"/>